<reference evidence="1 2" key="1">
    <citation type="submission" date="2020-07" db="EMBL/GenBank/DDBJ databases">
        <title>Sequencing the genomes of 1000 actinobacteria strains.</title>
        <authorList>
            <person name="Klenk H.-P."/>
        </authorList>
    </citation>
    <scope>NUCLEOTIDE SEQUENCE [LARGE SCALE GENOMIC DNA]</scope>
    <source>
        <strain evidence="1 2">DSM 26474</strain>
    </source>
</reference>
<gene>
    <name evidence="1" type="ORF">BJ984_002900</name>
</gene>
<evidence type="ECO:0000313" key="1">
    <source>
        <dbReference type="EMBL" id="NYD71742.1"/>
    </source>
</evidence>
<name>A0A852SSJ0_9MICO</name>
<evidence type="ECO:0000313" key="2">
    <source>
        <dbReference type="Proteomes" id="UP000549913"/>
    </source>
</evidence>
<comment type="caution">
    <text evidence="1">The sequence shown here is derived from an EMBL/GenBank/DDBJ whole genome shotgun (WGS) entry which is preliminary data.</text>
</comment>
<protein>
    <submittedName>
        <fullName evidence="1">Uncharacterized protein</fullName>
    </submittedName>
</protein>
<keyword evidence="2" id="KW-1185">Reference proteome</keyword>
<dbReference type="EMBL" id="JACCBM010000001">
    <property type="protein sequence ID" value="NYD71742.1"/>
    <property type="molecule type" value="Genomic_DNA"/>
</dbReference>
<dbReference type="RefSeq" id="WP_179548626.1">
    <property type="nucleotide sequence ID" value="NZ_BSEW01000002.1"/>
</dbReference>
<sequence length="98" mass="9801">MLLGRAGATGVATIPVVGPDGCVRPARLLLGPGAPIVALSADSEHPDPADADALGELRSLARPGPTSAGWTDVYDDYDVFGLPGEPLPTTIAAGDEPA</sequence>
<dbReference type="Proteomes" id="UP000549913">
    <property type="component" value="Unassembled WGS sequence"/>
</dbReference>
<proteinExistence type="predicted"/>
<dbReference type="AlphaFoldDB" id="A0A852SSJ0"/>
<organism evidence="1 2">
    <name type="scientific">Herbiconiux flava</name>
    <dbReference type="NCBI Taxonomy" id="881268"/>
    <lineage>
        <taxon>Bacteria</taxon>
        <taxon>Bacillati</taxon>
        <taxon>Actinomycetota</taxon>
        <taxon>Actinomycetes</taxon>
        <taxon>Micrococcales</taxon>
        <taxon>Microbacteriaceae</taxon>
        <taxon>Herbiconiux</taxon>
    </lineage>
</organism>
<accession>A0A852SSJ0</accession>